<organism evidence="1 2">
    <name type="scientific">Vitreoscilla stercoraria</name>
    <dbReference type="NCBI Taxonomy" id="61"/>
    <lineage>
        <taxon>Bacteria</taxon>
        <taxon>Pseudomonadati</taxon>
        <taxon>Pseudomonadota</taxon>
        <taxon>Betaproteobacteria</taxon>
        <taxon>Neisseriales</taxon>
        <taxon>Neisseriaceae</taxon>
        <taxon>Vitreoscilla</taxon>
    </lineage>
</organism>
<dbReference type="EMBL" id="CP091512">
    <property type="protein sequence ID" value="UOO93397.1"/>
    <property type="molecule type" value="Genomic_DNA"/>
</dbReference>
<reference evidence="1" key="2">
    <citation type="journal article" date="2022" name="Res Sq">
        <title>Evolution of multicellular longitudinally dividing oral cavity symbionts (Neisseriaceae).</title>
        <authorList>
            <person name="Nyongesa S."/>
            <person name="Weber P."/>
            <person name="Bernet E."/>
            <person name="Pullido F."/>
            <person name="Nieckarz M."/>
            <person name="Delaby M."/>
            <person name="Nieves C."/>
            <person name="Viehboeck T."/>
            <person name="Krause N."/>
            <person name="Rivera-Millot A."/>
            <person name="Nakamura A."/>
            <person name="Vischer N."/>
            <person name="VanNieuwenhze M."/>
            <person name="Brun Y."/>
            <person name="Cava F."/>
            <person name="Bulgheresi S."/>
            <person name="Veyrier F."/>
        </authorList>
    </citation>
    <scope>NUCLEOTIDE SEQUENCE</scope>
    <source>
        <strain evidence="1">SAG 1488-6</strain>
    </source>
</reference>
<dbReference type="Proteomes" id="UP000832034">
    <property type="component" value="Chromosome"/>
</dbReference>
<evidence type="ECO:0000313" key="2">
    <source>
        <dbReference type="Proteomes" id="UP000832034"/>
    </source>
</evidence>
<evidence type="ECO:0000313" key="1">
    <source>
        <dbReference type="EMBL" id="UOO93397.1"/>
    </source>
</evidence>
<evidence type="ECO:0008006" key="3">
    <source>
        <dbReference type="Google" id="ProtNLM"/>
    </source>
</evidence>
<keyword evidence="2" id="KW-1185">Reference proteome</keyword>
<gene>
    <name evidence="1" type="ORF">LVJ81_05045</name>
</gene>
<sequence>MAQNTYQRQLVGQQSGVQVNIPYDRTERLLQETGDQTFATVGMFTRGRIDKPMLVAASKMNRYLGEPQSLRKTQAASTYLQMFEAFNRGAAAAVVMRLASETASNKWILLSHAADNQISLVETVPNTGDWLMAVKLADCINAGVWVSFEKGKSNTEINLVVRERKTNSRGVEVGTGEVLYTVTGSTDVDATDDLNQSYFIADVAQRYYGDWLSIEVNPTANAVLPDDALFTVKQAQAVVPYTDAGVLADTQYVAAANHIGNTSLQYRYIMSDTNNVALVFALTQVAIAQNRRMYQAIDGTLSPEAAIAWKNQFEIDDQEAMYVGWLWSPIQRQDPTYKNGIVLMSSVGQKIGLACARNATYNAYGMPALQQPIAGRDYQLIGTKFNQTQYPNDLELAQLAEAKINPCLYQEYHDTSGYVWADSLSGANKSGISKLESAAEIAIWFQHYFGRYAKSVLQKPMTDAIRAMEDQLQRVCEWAQASDWLVPSASLDGAAFGYVVRPNERYPDDEMDVTINLAINGVVRRIFIDSNMYSID</sequence>
<proteinExistence type="predicted"/>
<accession>A0ABY4ECC5</accession>
<protein>
    <recommendedName>
        <fullName evidence="3">Tail sheath protein</fullName>
    </recommendedName>
</protein>
<reference evidence="1" key="1">
    <citation type="submission" date="2021-12" db="EMBL/GenBank/DDBJ databases">
        <authorList>
            <person name="Veyrier F.J."/>
        </authorList>
    </citation>
    <scope>NUCLEOTIDE SEQUENCE</scope>
    <source>
        <strain evidence="1">SAG 1488-6</strain>
    </source>
</reference>
<dbReference type="RefSeq" id="WP_019959136.1">
    <property type="nucleotide sequence ID" value="NZ_CP091512.1"/>
</dbReference>
<name>A0ABY4ECC5_VITST</name>